<evidence type="ECO:0000313" key="9">
    <source>
        <dbReference type="Proteomes" id="UP000187209"/>
    </source>
</evidence>
<dbReference type="InterPro" id="IPR036249">
    <property type="entry name" value="Thioredoxin-like_sf"/>
</dbReference>
<dbReference type="AlphaFoldDB" id="A0A1R2AN67"/>
<comment type="caution">
    <text evidence="8">The sequence shown here is derived from an EMBL/GenBank/DDBJ whole genome shotgun (WGS) entry which is preliminary data.</text>
</comment>
<comment type="subcellular location">
    <subcellularLocation>
        <location evidence="1">Mitochondrion</location>
    </subcellularLocation>
</comment>
<comment type="similarity">
    <text evidence="2">Belongs to the mitochondrion-specific ribosomal protein mL43 family.</text>
</comment>
<dbReference type="SMART" id="SM00916">
    <property type="entry name" value="L51_S25_CI-B8"/>
    <property type="match status" value="1"/>
</dbReference>
<keyword evidence="3" id="KW-0689">Ribosomal protein</keyword>
<name>A0A1R2AN67_9CILI</name>
<dbReference type="GO" id="GO:0032543">
    <property type="term" value="P:mitochondrial translation"/>
    <property type="evidence" value="ECO:0007669"/>
    <property type="project" value="InterPro"/>
</dbReference>
<dbReference type="GO" id="GO:0005762">
    <property type="term" value="C:mitochondrial large ribosomal subunit"/>
    <property type="evidence" value="ECO:0007669"/>
    <property type="project" value="TreeGrafter"/>
</dbReference>
<keyword evidence="9" id="KW-1185">Reference proteome</keyword>
<evidence type="ECO:0000256" key="1">
    <source>
        <dbReference type="ARBA" id="ARBA00004173"/>
    </source>
</evidence>
<dbReference type="OrthoDB" id="88at2759"/>
<dbReference type="GO" id="GO:0003735">
    <property type="term" value="F:structural constituent of ribosome"/>
    <property type="evidence" value="ECO:0007669"/>
    <property type="project" value="InterPro"/>
</dbReference>
<dbReference type="PANTHER" id="PTHR21396:SF2">
    <property type="entry name" value="LARGE RIBOSOMAL SUBUNIT PROTEIN ML43"/>
    <property type="match status" value="1"/>
</dbReference>
<evidence type="ECO:0000256" key="6">
    <source>
        <dbReference type="ARBA" id="ARBA00035188"/>
    </source>
</evidence>
<gene>
    <name evidence="8" type="ORF">SteCoe_37337</name>
</gene>
<protein>
    <recommendedName>
        <fullName evidence="6">Large ribosomal subunit protein mL43</fullName>
    </recommendedName>
</protein>
<dbReference type="SUPFAM" id="SSF52833">
    <property type="entry name" value="Thioredoxin-like"/>
    <property type="match status" value="1"/>
</dbReference>
<evidence type="ECO:0000256" key="5">
    <source>
        <dbReference type="ARBA" id="ARBA00023274"/>
    </source>
</evidence>
<dbReference type="EMBL" id="MPUH01001863">
    <property type="protein sequence ID" value="OMJ65983.1"/>
    <property type="molecule type" value="Genomic_DNA"/>
</dbReference>
<evidence type="ECO:0000313" key="8">
    <source>
        <dbReference type="EMBL" id="OMJ65983.1"/>
    </source>
</evidence>
<dbReference type="InterPro" id="IPR039927">
    <property type="entry name" value="Ribosomal_mL43"/>
</dbReference>
<evidence type="ECO:0000256" key="3">
    <source>
        <dbReference type="ARBA" id="ARBA00022980"/>
    </source>
</evidence>
<dbReference type="PANTHER" id="PTHR21396">
    <property type="entry name" value="39S RIBOSOMAL PROTEIN L43"/>
    <property type="match status" value="1"/>
</dbReference>
<dbReference type="InterPro" id="IPR007741">
    <property type="entry name" value="Ribosomal_mL43/mS25/NADH_DH"/>
</dbReference>
<organism evidence="8 9">
    <name type="scientific">Stentor coeruleus</name>
    <dbReference type="NCBI Taxonomy" id="5963"/>
    <lineage>
        <taxon>Eukaryota</taxon>
        <taxon>Sar</taxon>
        <taxon>Alveolata</taxon>
        <taxon>Ciliophora</taxon>
        <taxon>Postciliodesmatophora</taxon>
        <taxon>Heterotrichea</taxon>
        <taxon>Heterotrichida</taxon>
        <taxon>Stentoridae</taxon>
        <taxon>Stentor</taxon>
    </lineage>
</organism>
<keyword evidence="4" id="KW-0496">Mitochondrion</keyword>
<dbReference type="Proteomes" id="UP000187209">
    <property type="component" value="Unassembled WGS sequence"/>
</dbReference>
<evidence type="ECO:0000256" key="2">
    <source>
        <dbReference type="ARBA" id="ARBA00006073"/>
    </source>
</evidence>
<evidence type="ECO:0000259" key="7">
    <source>
        <dbReference type="SMART" id="SM00916"/>
    </source>
</evidence>
<evidence type="ECO:0000256" key="4">
    <source>
        <dbReference type="ARBA" id="ARBA00023128"/>
    </source>
</evidence>
<proteinExistence type="inferred from homology"/>
<sequence>MCSRGVFQLRNVKLQFCDWGGSSKGVRELLSSKQLDEFLEKNPSINFSAYIRTGAHPCFHTEYINGWQCSIPLLNKSHDEILEDLIQARNRIGHRSWPHSGVKVISTNPTIQGIWKPNIWGTTQIFEEQKLRKIPEMPVNIRMMTSKKKVDREKAWQETINLDLKKKVT</sequence>
<keyword evidence="5" id="KW-0687">Ribonucleoprotein</keyword>
<feature type="domain" description="Ribosomal protein/NADH dehydrogenase" evidence="7">
    <location>
        <begin position="18"/>
        <end position="92"/>
    </location>
</feature>
<reference evidence="8 9" key="1">
    <citation type="submission" date="2016-11" db="EMBL/GenBank/DDBJ databases">
        <title>The macronuclear genome of Stentor coeruleus: a giant cell with tiny introns.</title>
        <authorList>
            <person name="Slabodnick M."/>
            <person name="Ruby J.G."/>
            <person name="Reiff S.B."/>
            <person name="Swart E.C."/>
            <person name="Gosai S."/>
            <person name="Prabakaran S."/>
            <person name="Witkowska E."/>
            <person name="Larue G.E."/>
            <person name="Fisher S."/>
            <person name="Freeman R.M."/>
            <person name="Gunawardena J."/>
            <person name="Chu W."/>
            <person name="Stover N.A."/>
            <person name="Gregory B.D."/>
            <person name="Nowacki M."/>
            <person name="Derisi J."/>
            <person name="Roy S.W."/>
            <person name="Marshall W.F."/>
            <person name="Sood P."/>
        </authorList>
    </citation>
    <scope>NUCLEOTIDE SEQUENCE [LARGE SCALE GENOMIC DNA]</scope>
    <source>
        <strain evidence="8">WM001</strain>
    </source>
</reference>
<dbReference type="Gene3D" id="3.40.30.10">
    <property type="entry name" value="Glutaredoxin"/>
    <property type="match status" value="1"/>
</dbReference>
<accession>A0A1R2AN67</accession>